<reference evidence="18" key="4">
    <citation type="submission" date="2025-09" db="UniProtKB">
        <authorList>
            <consortium name="Ensembl"/>
        </authorList>
    </citation>
    <scope>IDENTIFICATION</scope>
    <source>
        <strain evidence="18">HNI</strain>
    </source>
</reference>
<keyword evidence="3" id="KW-1003">Cell membrane</keyword>
<dbReference type="PANTHER" id="PTHR23343">
    <property type="entry name" value="ZONA PELLUCIDA SPERM-BINDING PROTEIN"/>
    <property type="match status" value="1"/>
</dbReference>
<feature type="region of interest" description="Disordered" evidence="15">
    <location>
        <begin position="644"/>
        <end position="666"/>
    </location>
</feature>
<dbReference type="InterPro" id="IPR044913">
    <property type="entry name" value="P_trefoil_dom_sf"/>
</dbReference>
<evidence type="ECO:0000256" key="4">
    <source>
        <dbReference type="ARBA" id="ARBA00022525"/>
    </source>
</evidence>
<keyword evidence="9" id="KW-0472">Membrane</keyword>
<reference key="1">
    <citation type="journal article" date="2007" name="Nature">
        <title>The medaka draft genome and insights into vertebrate genome evolution.</title>
        <authorList>
            <person name="Kasahara M."/>
            <person name="Naruse K."/>
            <person name="Sasaki S."/>
            <person name="Nakatani Y."/>
            <person name="Qu W."/>
            <person name="Ahsan B."/>
            <person name="Yamada T."/>
            <person name="Nagayasu Y."/>
            <person name="Doi K."/>
            <person name="Kasai Y."/>
            <person name="Jindo T."/>
            <person name="Kobayashi D."/>
            <person name="Shimada A."/>
            <person name="Toyoda A."/>
            <person name="Kuroki Y."/>
            <person name="Fujiyama A."/>
            <person name="Sasaki T."/>
            <person name="Shimizu A."/>
            <person name="Asakawa S."/>
            <person name="Shimizu N."/>
            <person name="Hashimoto S."/>
            <person name="Yang J."/>
            <person name="Lee Y."/>
            <person name="Matsushima K."/>
            <person name="Sugano S."/>
            <person name="Sakaizumi M."/>
            <person name="Narita T."/>
            <person name="Ohishi K."/>
            <person name="Haga S."/>
            <person name="Ohta F."/>
            <person name="Nomoto H."/>
            <person name="Nogata K."/>
            <person name="Morishita T."/>
            <person name="Endo T."/>
            <person name="Shin-I T."/>
            <person name="Takeda H."/>
            <person name="Morishita S."/>
            <person name="Kohara Y."/>
        </authorList>
    </citation>
    <scope>NUCLEOTIDE SEQUENCE [LARGE SCALE GENOMIC DNA]</scope>
    <source>
        <strain>Hd-rR</strain>
    </source>
</reference>
<name>A0A3P9KHW3_ORYLA</name>
<feature type="disulfide bond" evidence="14">
    <location>
        <begin position="899"/>
        <end position="925"/>
    </location>
</feature>
<dbReference type="Proteomes" id="UP000265180">
    <property type="component" value="Chromosome 1"/>
</dbReference>
<feature type="domain" description="P-type" evidence="17">
    <location>
        <begin position="897"/>
        <end position="937"/>
    </location>
</feature>
<feature type="compositionally biased region" description="Low complexity" evidence="15">
    <location>
        <begin position="644"/>
        <end position="654"/>
    </location>
</feature>
<evidence type="ECO:0000256" key="13">
    <source>
        <dbReference type="ARBA" id="ARBA00024183"/>
    </source>
</evidence>
<dbReference type="InterPro" id="IPR055355">
    <property type="entry name" value="ZP-C"/>
</dbReference>
<dbReference type="Gene3D" id="4.10.110.10">
    <property type="entry name" value="Spasmolytic Protein, domain 1"/>
    <property type="match status" value="1"/>
</dbReference>
<dbReference type="Pfam" id="PF00100">
    <property type="entry name" value="Zona_pellucida"/>
    <property type="match status" value="1"/>
</dbReference>
<keyword evidence="10 14" id="KW-1015">Disulfide bond</keyword>
<reference evidence="18" key="3">
    <citation type="submission" date="2025-08" db="UniProtKB">
        <authorList>
            <consortium name="Ensembl"/>
        </authorList>
    </citation>
    <scope>IDENTIFICATION</scope>
    <source>
        <strain evidence="18">HNI</strain>
    </source>
</reference>
<feature type="region of interest" description="Disordered" evidence="15">
    <location>
        <begin position="766"/>
        <end position="797"/>
    </location>
</feature>
<dbReference type="GO" id="GO:0005886">
    <property type="term" value="C:plasma membrane"/>
    <property type="evidence" value="ECO:0007669"/>
    <property type="project" value="UniProtKB-SubCell"/>
</dbReference>
<keyword evidence="11" id="KW-0325">Glycoprotein</keyword>
<evidence type="ECO:0000256" key="11">
    <source>
        <dbReference type="ARBA" id="ARBA00023180"/>
    </source>
</evidence>
<evidence type="ECO:0000256" key="15">
    <source>
        <dbReference type="SAM" id="MobiDB-lite"/>
    </source>
</evidence>
<evidence type="ECO:0000256" key="12">
    <source>
        <dbReference type="ARBA" id="ARBA00023279"/>
    </source>
</evidence>
<dbReference type="Pfam" id="PF00088">
    <property type="entry name" value="Trefoil"/>
    <property type="match status" value="1"/>
</dbReference>
<dbReference type="Pfam" id="PF23344">
    <property type="entry name" value="ZP-N"/>
    <property type="match status" value="1"/>
</dbReference>
<feature type="domain" description="ZP" evidence="16">
    <location>
        <begin position="939"/>
        <end position="1204"/>
    </location>
</feature>
<dbReference type="InterPro" id="IPR042235">
    <property type="entry name" value="ZP-C_dom"/>
</dbReference>
<evidence type="ECO:0000256" key="7">
    <source>
        <dbReference type="ARBA" id="ARBA00022692"/>
    </source>
</evidence>
<dbReference type="SMART" id="SM00241">
    <property type="entry name" value="ZP"/>
    <property type="match status" value="1"/>
</dbReference>
<keyword evidence="8" id="KW-1133">Transmembrane helix</keyword>
<dbReference type="AlphaFoldDB" id="A0A3P9KHW3"/>
<dbReference type="PANTHER" id="PTHR23343:SF117">
    <property type="entry name" value="ZONA PELLUCIDA SPERM-BINDING PROTEIN 4-LIKE ISOFORM X1"/>
    <property type="match status" value="1"/>
</dbReference>
<dbReference type="InterPro" id="IPR055356">
    <property type="entry name" value="ZP-N"/>
</dbReference>
<evidence type="ECO:0000313" key="18">
    <source>
        <dbReference type="Ensembl" id="ENSORLP00020008123.1"/>
    </source>
</evidence>
<keyword evidence="7" id="KW-0812">Transmembrane</keyword>
<sequence>MSCKAKRGIILVLLLGISYFYTFQRCCAVSLGQRKDASRAQRVQKSTRRTEQDIHRQMGPLPAGGPVTGRTTRREPRRIGHPELHQALAAPPRKPIHADGPEVVESDVGLNGSSWTLGEVLTERRPPPAHPEDGYQADFTGFSEIQGEVLGLSSDSSPHFSEWEAMKPVVECDDTFMIFSASGHGLLHLLVDRNEATPISIFQLPADCGYSVRTSWRDLEMMVPYDGCYVIQENGSYVLPMQWLSTSLKLSCPVKMSTAAPLVSLFTPSVFCSAFGMAVQIPWQERDQPALGVVVDGAWGPLVSDLCAFEVDSQPQELTFLISQRAPCITADDSLRLQLTLDDEEYVLSCPVVPDFPYSPSPPPQFPFSPDSVIPVSTSSLPPTSQTPNQAPSVQLSNNQQSYYLYAGPQNHQLPQDYASGPQFVNAHNPRVDGPTGPQQQLQYPYFDKQLFYPHPFLLQGPITHQMSPVPVGQHPYPFVFYHPDPSFYQLTSDPAGEALKPQVSHPDANPQTYHPAITAAPATQAPALYHPPPSEPKQSLGSKPQTNIFYPQASYYSHRSISHTAARVAASPNSPTASPSDRVRYPPAQLYAHSPFHPHAHQSPAGESPQNPAAPRRLCLSSSDASCSYHSYPYSSHPFYPQQPYSSSSHYPQTPVANPSTPPAQNRLQTPHLQCLTGRMFVFLPYADPRSIHILEHQRTWKLLSDMPSHCGFVLQQIRDHGVLLHSPLPACHSYFRTPTTISLPVRFWDGSVGQNRTMDLECPYQKASESPAPVSSSVPAPHQPTKDEGSQSGFGKSEVFCSSQQMNIALPAGPISEIIVKDARGNRIPLNDQKDCGYYINKGKDGKTHLIYQLHSHCHQSVEGEMHVISVIYITENGQKEVQFSCPVVIPRSGQECNLHSEYRLPCGSGSITQTQCLSMGCCFNKHPFECYYPMEECTIDRRMVFSVPASITDPPLSPALLVAANNSTCKPQKVTSEYALFNIPMDGCGMRRMMVGKTLVYMLEITNMIQAVSLNYGTITRESPIRLFVECRYSPGTVLSVSYMVKTPSFGPDVHTQGVFGVQLRISKDAQYTSYHPQYHQPLRMLLGKPLHLEVRLLNSPDPSLVLLVHFCVAYPRSGKAVWVLLYNGCPNPLDPSPSKTVLSGPKPPTPQSQTRRFTITTFQFLPAADYKDMDEEIYFMCSTEICSPHEGPCVEGCFGH</sequence>
<dbReference type="InterPro" id="IPR017957">
    <property type="entry name" value="P_trefoil_CS"/>
</dbReference>
<feature type="disulfide bond" evidence="14">
    <location>
        <begin position="909"/>
        <end position="924"/>
    </location>
</feature>
<evidence type="ECO:0000256" key="9">
    <source>
        <dbReference type="ARBA" id="ARBA00023136"/>
    </source>
</evidence>
<evidence type="ECO:0000259" key="16">
    <source>
        <dbReference type="PROSITE" id="PS51034"/>
    </source>
</evidence>
<keyword evidence="12" id="KW-0278">Fertilization</keyword>
<dbReference type="InterPro" id="IPR000519">
    <property type="entry name" value="P_trefoil_dom"/>
</dbReference>
<evidence type="ECO:0000256" key="8">
    <source>
        <dbReference type="ARBA" id="ARBA00022989"/>
    </source>
</evidence>
<dbReference type="PROSITE" id="PS51448">
    <property type="entry name" value="P_TREFOIL_2"/>
    <property type="match status" value="1"/>
</dbReference>
<dbReference type="PROSITE" id="PS51034">
    <property type="entry name" value="ZP_2"/>
    <property type="match status" value="1"/>
</dbReference>
<evidence type="ECO:0000313" key="19">
    <source>
        <dbReference type="Proteomes" id="UP000265180"/>
    </source>
</evidence>
<comment type="similarity">
    <text evidence="2">Belongs to the ZP domain family. ZPB subfamily.</text>
</comment>
<feature type="compositionally biased region" description="Basic and acidic residues" evidence="15">
    <location>
        <begin position="72"/>
        <end position="84"/>
    </location>
</feature>
<comment type="subcellular location">
    <subcellularLocation>
        <location evidence="1">Cell membrane</location>
        <topology evidence="1">Single-pass type I membrane protein</topology>
    </subcellularLocation>
    <subcellularLocation>
        <location evidence="13">Zona pellucida</location>
    </subcellularLocation>
</comment>
<keyword evidence="5" id="KW-0272">Extracellular matrix</keyword>
<evidence type="ECO:0000256" key="2">
    <source>
        <dbReference type="ARBA" id="ARBA00010863"/>
    </source>
</evidence>
<evidence type="ECO:0000256" key="6">
    <source>
        <dbReference type="ARBA" id="ARBA00022685"/>
    </source>
</evidence>
<proteinExistence type="inferred from homology"/>
<dbReference type="Gene3D" id="2.60.40.4100">
    <property type="entry name" value="Zona pellucida, ZP-C domain"/>
    <property type="match status" value="1"/>
</dbReference>
<feature type="region of interest" description="Disordered" evidence="15">
    <location>
        <begin position="34"/>
        <end position="108"/>
    </location>
</feature>
<dbReference type="SUPFAM" id="SSF57492">
    <property type="entry name" value="Trefoil"/>
    <property type="match status" value="1"/>
</dbReference>
<dbReference type="PROSITE" id="PS00025">
    <property type="entry name" value="P_TREFOIL_1"/>
    <property type="match status" value="1"/>
</dbReference>
<feature type="region of interest" description="Disordered" evidence="15">
    <location>
        <begin position="593"/>
        <end position="618"/>
    </location>
</feature>
<dbReference type="InterPro" id="IPR001507">
    <property type="entry name" value="ZP_dom"/>
</dbReference>
<evidence type="ECO:0000256" key="3">
    <source>
        <dbReference type="ARBA" id="ARBA00022475"/>
    </source>
</evidence>
<feature type="region of interest" description="Disordered" evidence="15">
    <location>
        <begin position="367"/>
        <end position="394"/>
    </location>
</feature>
<protein>
    <submittedName>
        <fullName evidence="18">Uncharacterized LOC101164209</fullName>
    </submittedName>
</protein>
<keyword evidence="4" id="KW-0964">Secreted</keyword>
<dbReference type="GO" id="GO:0007338">
    <property type="term" value="P:single fertilization"/>
    <property type="evidence" value="ECO:0007669"/>
    <property type="project" value="UniProtKB-KW"/>
</dbReference>
<evidence type="ECO:0000256" key="5">
    <source>
        <dbReference type="ARBA" id="ARBA00022530"/>
    </source>
</evidence>
<feature type="compositionally biased region" description="Low complexity" evidence="15">
    <location>
        <begin position="772"/>
        <end position="782"/>
    </location>
</feature>
<dbReference type="Ensembl" id="ENSORLT00020001724.1">
    <property type="protein sequence ID" value="ENSORLP00020008123.1"/>
    <property type="gene ID" value="ENSORLG00020009028.1"/>
</dbReference>
<evidence type="ECO:0000256" key="10">
    <source>
        <dbReference type="ARBA" id="ARBA00023157"/>
    </source>
</evidence>
<comment type="caution">
    <text evidence="14">Lacks conserved residue(s) required for the propagation of feature annotation.</text>
</comment>
<evidence type="ECO:0000259" key="17">
    <source>
        <dbReference type="PROSITE" id="PS51448"/>
    </source>
</evidence>
<dbReference type="Gene3D" id="2.60.40.3210">
    <property type="entry name" value="Zona pellucida, ZP-N domain"/>
    <property type="match status" value="1"/>
</dbReference>
<accession>A0A3P9KHW3</accession>
<dbReference type="InterPro" id="IPR051148">
    <property type="entry name" value="Zona_Pellucida_Domain_gp"/>
</dbReference>
<reference evidence="18 19" key="2">
    <citation type="submission" date="2017-04" db="EMBL/GenBank/DDBJ databases">
        <title>CpG methylation of centromeres and impact of large insertions on vertebrate speciation.</title>
        <authorList>
            <person name="Ichikawa K."/>
            <person name="Yoshimura J."/>
            <person name="Morishita S."/>
        </authorList>
    </citation>
    <scope>NUCLEOTIDE SEQUENCE</scope>
    <source>
        <strain evidence="18 19">HNI</strain>
    </source>
</reference>
<keyword evidence="6" id="KW-0165">Cleavage on pair of basic residues</keyword>
<dbReference type="GO" id="GO:0035805">
    <property type="term" value="C:egg coat"/>
    <property type="evidence" value="ECO:0007669"/>
    <property type="project" value="UniProtKB-SubCell"/>
</dbReference>
<organism evidence="18 19">
    <name type="scientific">Oryzias latipes</name>
    <name type="common">Japanese rice fish</name>
    <name type="synonym">Japanese killifish</name>
    <dbReference type="NCBI Taxonomy" id="8090"/>
    <lineage>
        <taxon>Eukaryota</taxon>
        <taxon>Metazoa</taxon>
        <taxon>Chordata</taxon>
        <taxon>Craniata</taxon>
        <taxon>Vertebrata</taxon>
        <taxon>Euteleostomi</taxon>
        <taxon>Actinopterygii</taxon>
        <taxon>Neopterygii</taxon>
        <taxon>Teleostei</taxon>
        <taxon>Neoteleostei</taxon>
        <taxon>Acanthomorphata</taxon>
        <taxon>Ovalentaria</taxon>
        <taxon>Atherinomorphae</taxon>
        <taxon>Beloniformes</taxon>
        <taxon>Adrianichthyidae</taxon>
        <taxon>Oryziinae</taxon>
        <taxon>Oryzias</taxon>
    </lineage>
</organism>
<feature type="compositionally biased region" description="Polar residues" evidence="15">
    <location>
        <begin position="656"/>
        <end position="666"/>
    </location>
</feature>
<evidence type="ECO:0000256" key="1">
    <source>
        <dbReference type="ARBA" id="ARBA00004251"/>
    </source>
</evidence>
<dbReference type="CDD" id="cd00111">
    <property type="entry name" value="Trefoil"/>
    <property type="match status" value="1"/>
</dbReference>
<feature type="region of interest" description="Disordered" evidence="15">
    <location>
        <begin position="526"/>
        <end position="545"/>
    </location>
</feature>
<feature type="compositionally biased region" description="Low complexity" evidence="15">
    <location>
        <begin position="368"/>
        <end position="388"/>
    </location>
</feature>
<evidence type="ECO:0000256" key="14">
    <source>
        <dbReference type="PROSITE-ProRule" id="PRU00779"/>
    </source>
</evidence>